<dbReference type="KEGG" id="pmaw:MACH26_29590"/>
<keyword evidence="1" id="KW-0378">Hydrolase</keyword>
<gene>
    <name evidence="3" type="ORF">MACH26_29590</name>
</gene>
<dbReference type="RefSeq" id="WP_338293447.1">
    <property type="nucleotide sequence ID" value="NZ_AP027272.1"/>
</dbReference>
<feature type="domain" description="BD-FAE-like" evidence="2">
    <location>
        <begin position="78"/>
        <end position="242"/>
    </location>
</feature>
<dbReference type="Pfam" id="PF20434">
    <property type="entry name" value="BD-FAE"/>
    <property type="match status" value="1"/>
</dbReference>
<organism evidence="3 4">
    <name type="scientific">Planctobacterium marinum</name>
    <dbReference type="NCBI Taxonomy" id="1631968"/>
    <lineage>
        <taxon>Bacteria</taxon>
        <taxon>Pseudomonadati</taxon>
        <taxon>Pseudomonadota</taxon>
        <taxon>Gammaproteobacteria</taxon>
        <taxon>Alteromonadales</taxon>
        <taxon>Alteromonadaceae</taxon>
        <taxon>Planctobacterium</taxon>
    </lineage>
</organism>
<name>A0AA48HX13_9ALTE</name>
<sequence length="280" mass="30808">MKSSFYLKLIGLFFPIFFVNSDIQADESVDQVPYKTVLEYPFRQADKKLFYGEDALQFIEAWTIETGKAGSGSHNGDIIFIHGGCWLSAYDIAHSRAFTSALADTGYRVWSLEYRRTGDEEGGWPESFFDIQQAINYLQDEQGITLSETVIMGHSAGGHLALLAGQNGHRFKAVVGLAAIVDLEAYALGENSCQSATAMFMGDLPSEAPALYRAANPKSQPMPANTTLIFSQQDGIVPASQVDGVQAVQLLELQEAGHFDFIYPKSKAWQVIQDTLKSLD</sequence>
<protein>
    <recommendedName>
        <fullName evidence="2">BD-FAE-like domain-containing protein</fullName>
    </recommendedName>
</protein>
<dbReference type="GO" id="GO:0016787">
    <property type="term" value="F:hydrolase activity"/>
    <property type="evidence" value="ECO:0007669"/>
    <property type="project" value="UniProtKB-KW"/>
</dbReference>
<evidence type="ECO:0000313" key="4">
    <source>
        <dbReference type="Proteomes" id="UP001333710"/>
    </source>
</evidence>
<accession>A0AA48HX13</accession>
<dbReference type="EMBL" id="AP027272">
    <property type="protein sequence ID" value="BDX07438.1"/>
    <property type="molecule type" value="Genomic_DNA"/>
</dbReference>
<keyword evidence="4" id="KW-1185">Reference proteome</keyword>
<dbReference type="InterPro" id="IPR049492">
    <property type="entry name" value="BD-FAE-like_dom"/>
</dbReference>
<dbReference type="Proteomes" id="UP001333710">
    <property type="component" value="Chromosome"/>
</dbReference>
<dbReference type="Gene3D" id="3.40.50.1820">
    <property type="entry name" value="alpha/beta hydrolase"/>
    <property type="match status" value="1"/>
</dbReference>
<reference evidence="3" key="1">
    <citation type="submission" date="2023-01" db="EMBL/GenBank/DDBJ databases">
        <title>Complete genome sequence of Planctobacterium marinum strain Dej080120_11.</title>
        <authorList>
            <person name="Ueki S."/>
            <person name="Maruyama F."/>
        </authorList>
    </citation>
    <scope>NUCLEOTIDE SEQUENCE</scope>
    <source>
        <strain evidence="3">Dej080120_11</strain>
    </source>
</reference>
<evidence type="ECO:0000256" key="1">
    <source>
        <dbReference type="ARBA" id="ARBA00022801"/>
    </source>
</evidence>
<proteinExistence type="predicted"/>
<dbReference type="SUPFAM" id="SSF53474">
    <property type="entry name" value="alpha/beta-Hydrolases"/>
    <property type="match status" value="1"/>
</dbReference>
<dbReference type="PANTHER" id="PTHR48081">
    <property type="entry name" value="AB HYDROLASE SUPERFAMILY PROTEIN C4A8.06C"/>
    <property type="match status" value="1"/>
</dbReference>
<dbReference type="InterPro" id="IPR029058">
    <property type="entry name" value="AB_hydrolase_fold"/>
</dbReference>
<evidence type="ECO:0000259" key="2">
    <source>
        <dbReference type="Pfam" id="PF20434"/>
    </source>
</evidence>
<dbReference type="AlphaFoldDB" id="A0AA48HX13"/>
<dbReference type="InterPro" id="IPR050300">
    <property type="entry name" value="GDXG_lipolytic_enzyme"/>
</dbReference>
<evidence type="ECO:0000313" key="3">
    <source>
        <dbReference type="EMBL" id="BDX07438.1"/>
    </source>
</evidence>